<dbReference type="AlphaFoldDB" id="C6XI23"/>
<dbReference type="RefSeq" id="WP_015826999.1">
    <property type="nucleotide sequence ID" value="NC_012982.1"/>
</dbReference>
<organism evidence="4 5">
    <name type="scientific">Hirschia baltica (strain ATCC 49814 / DSM 5838 / IFAM 1418)</name>
    <dbReference type="NCBI Taxonomy" id="582402"/>
    <lineage>
        <taxon>Bacteria</taxon>
        <taxon>Pseudomonadati</taxon>
        <taxon>Pseudomonadota</taxon>
        <taxon>Alphaproteobacteria</taxon>
        <taxon>Hyphomonadales</taxon>
        <taxon>Hyphomonadaceae</taxon>
        <taxon>Hirschia</taxon>
    </lineage>
</organism>
<dbReference type="SUPFAM" id="SSF50249">
    <property type="entry name" value="Nucleic acid-binding proteins"/>
    <property type="match status" value="1"/>
</dbReference>
<dbReference type="PROSITE" id="PS51857">
    <property type="entry name" value="CSD_2"/>
    <property type="match status" value="1"/>
</dbReference>
<dbReference type="STRING" id="582402.Hbal_1157"/>
<keyword evidence="2" id="KW-0963">Cytoplasm</keyword>
<dbReference type="PIRSF" id="PIRSF002599">
    <property type="entry name" value="Cold_shock_A"/>
    <property type="match status" value="1"/>
</dbReference>
<accession>C6XI23</accession>
<evidence type="ECO:0000256" key="2">
    <source>
        <dbReference type="ARBA" id="ARBA00022490"/>
    </source>
</evidence>
<dbReference type="Pfam" id="PF00313">
    <property type="entry name" value="CSD"/>
    <property type="match status" value="1"/>
</dbReference>
<dbReference type="GO" id="GO:0005829">
    <property type="term" value="C:cytosol"/>
    <property type="evidence" value="ECO:0007669"/>
    <property type="project" value="UniProtKB-ARBA"/>
</dbReference>
<keyword evidence="4" id="KW-0238">DNA-binding</keyword>
<evidence type="ECO:0000256" key="1">
    <source>
        <dbReference type="ARBA" id="ARBA00004496"/>
    </source>
</evidence>
<name>C6XI23_HIRBI</name>
<dbReference type="EMBL" id="CP001678">
    <property type="protein sequence ID" value="ACT58849.1"/>
    <property type="molecule type" value="Genomic_DNA"/>
</dbReference>
<dbReference type="InterPro" id="IPR011129">
    <property type="entry name" value="CSD"/>
</dbReference>
<dbReference type="GO" id="GO:0003677">
    <property type="term" value="F:DNA binding"/>
    <property type="evidence" value="ECO:0007669"/>
    <property type="project" value="UniProtKB-KW"/>
</dbReference>
<proteinExistence type="predicted"/>
<dbReference type="Gene3D" id="2.40.50.140">
    <property type="entry name" value="Nucleic acid-binding proteins"/>
    <property type="match status" value="1"/>
</dbReference>
<evidence type="ECO:0000259" key="3">
    <source>
        <dbReference type="PROSITE" id="PS51857"/>
    </source>
</evidence>
<evidence type="ECO:0000313" key="4">
    <source>
        <dbReference type="EMBL" id="ACT58849.1"/>
    </source>
</evidence>
<feature type="domain" description="CSD" evidence="3">
    <location>
        <begin position="1"/>
        <end position="68"/>
    </location>
</feature>
<dbReference type="Proteomes" id="UP000002745">
    <property type="component" value="Chromosome"/>
</dbReference>
<keyword evidence="5" id="KW-1185">Reference proteome</keyword>
<protein>
    <submittedName>
        <fullName evidence="4">Cold-shock DNA-binding domain protein</fullName>
    </submittedName>
</protein>
<dbReference type="OrthoDB" id="9801074at2"/>
<evidence type="ECO:0000313" key="5">
    <source>
        <dbReference type="Proteomes" id="UP000002745"/>
    </source>
</evidence>
<dbReference type="InterPro" id="IPR012340">
    <property type="entry name" value="NA-bd_OB-fold"/>
</dbReference>
<dbReference type="SMART" id="SM00357">
    <property type="entry name" value="CSP"/>
    <property type="match status" value="1"/>
</dbReference>
<comment type="subcellular location">
    <subcellularLocation>
        <location evidence="1">Cytoplasm</location>
    </subcellularLocation>
</comment>
<dbReference type="HOGENOM" id="CLU_117621_0_3_5"/>
<sequence>MIHGTVKYYNSEQGFGLITRADNEKDVRFTFSALKKLGITGIKERQKVKFETETNPDTGKVIAVTLELV</sequence>
<dbReference type="eggNOG" id="COG1278">
    <property type="taxonomic scope" value="Bacteria"/>
</dbReference>
<gene>
    <name evidence="4" type="ordered locus">Hbal_1157</name>
</gene>
<dbReference type="KEGG" id="hba:Hbal_1157"/>
<reference evidence="5" key="1">
    <citation type="journal article" date="2011" name="J. Bacteriol.">
        <title>Genome sequences of eight morphologically diverse alphaproteobacteria.</title>
        <authorList>
            <consortium name="US DOE Joint Genome Institute"/>
            <person name="Brown P.J."/>
            <person name="Kysela D.T."/>
            <person name="Buechlein A."/>
            <person name="Hemmerich C."/>
            <person name="Brun Y.V."/>
        </authorList>
    </citation>
    <scope>NUCLEOTIDE SEQUENCE [LARGE SCALE GENOMIC DNA]</scope>
    <source>
        <strain evidence="5">ATCC 49814 / DSM 5838 / IFAM 1418</strain>
    </source>
</reference>
<dbReference type="InterPro" id="IPR012156">
    <property type="entry name" value="Cold_shock_CspA"/>
</dbReference>
<dbReference type="InterPro" id="IPR002059">
    <property type="entry name" value="CSP_DNA-bd"/>
</dbReference>